<gene>
    <name evidence="1 4" type="primary">mqnB</name>
    <name evidence="4" type="ORF">LQ567_12060</name>
</gene>
<keyword evidence="4" id="KW-0326">Glycosidase</keyword>
<feature type="domain" description="Nucleoside phosphorylase" evidence="3">
    <location>
        <begin position="28"/>
        <end position="213"/>
    </location>
</feature>
<dbReference type="Pfam" id="PF01048">
    <property type="entry name" value="PNP_UDP_1"/>
    <property type="match status" value="1"/>
</dbReference>
<dbReference type="NCBIfam" id="TIGR03664">
    <property type="entry name" value="fut_nucase"/>
    <property type="match status" value="1"/>
</dbReference>
<evidence type="ECO:0000256" key="2">
    <source>
        <dbReference type="NCBIfam" id="TIGR03664"/>
    </source>
</evidence>
<dbReference type="SUPFAM" id="SSF53167">
    <property type="entry name" value="Purine and uridine phosphorylases"/>
    <property type="match status" value="1"/>
</dbReference>
<sequence>MQKKILLVAATELEIKPLNSFLKAQEQVDVLITGIGGVSTAYGLTRQLARQRYDLVLQAGIGGSFVHRYAPGAVAVIRSECFGDLGVVEAGRRKSVFDLQLADADAAPFTGGRLYNTHSRLVELTGLEPANGVTINEVTTAADTIGHFKDSLGAEIESMEGAAFHYVALLENQPFLQVRAVSNYVGERDKTQWALKAAIANLAEHTERLLTQFTS</sequence>
<proteinExistence type="inferred from homology"/>
<name>A0ABS8PUA4_9BACT</name>
<dbReference type="EMBL" id="JAJNEC010000005">
    <property type="protein sequence ID" value="MCD2423501.1"/>
    <property type="molecule type" value="Genomic_DNA"/>
</dbReference>
<dbReference type="PANTHER" id="PTHR46832">
    <property type="entry name" value="5'-METHYLTHIOADENOSINE/S-ADENOSYLHOMOCYSTEINE NUCLEOSIDASE"/>
    <property type="match status" value="1"/>
</dbReference>
<protein>
    <recommendedName>
        <fullName evidence="1 2">Futalosine hydrolase</fullName>
        <shortName evidence="1">FL hydrolase</shortName>
        <ecNumber evidence="1 2">3.2.2.26</ecNumber>
    </recommendedName>
    <alternativeName>
        <fullName evidence="1">Futalosine nucleosidase</fullName>
    </alternativeName>
    <alternativeName>
        <fullName evidence="1">Menaquinone biosynthetic enzyme MqnB</fullName>
    </alternativeName>
</protein>
<organism evidence="4 5">
    <name type="scientific">Niabella pedocola</name>
    <dbReference type="NCBI Taxonomy" id="1752077"/>
    <lineage>
        <taxon>Bacteria</taxon>
        <taxon>Pseudomonadati</taxon>
        <taxon>Bacteroidota</taxon>
        <taxon>Chitinophagia</taxon>
        <taxon>Chitinophagales</taxon>
        <taxon>Chitinophagaceae</taxon>
        <taxon>Niabella</taxon>
    </lineage>
</organism>
<accession>A0ABS8PUA4</accession>
<dbReference type="HAMAP" id="MF_00991">
    <property type="entry name" value="MqnB"/>
    <property type="match status" value="1"/>
</dbReference>
<comment type="similarity">
    <text evidence="1">Belongs to the PNP/UDP phosphorylase family. Futalosine hydrolase subfamily.</text>
</comment>
<comment type="function">
    <text evidence="1">Catalyzes the hydrolysis of futalosine (FL) to dehypoxanthine futalosine (DHFL) and hypoxanthine, a step in the biosynthesis of menaquinone (MK, vitamin K2).</text>
</comment>
<dbReference type="Proteomes" id="UP001199816">
    <property type="component" value="Unassembled WGS sequence"/>
</dbReference>
<evidence type="ECO:0000256" key="1">
    <source>
        <dbReference type="HAMAP-Rule" id="MF_00991"/>
    </source>
</evidence>
<comment type="catalytic activity">
    <reaction evidence="1">
        <text>futalosine + H2O = dehypoxanthine futalosine + hypoxanthine</text>
        <dbReference type="Rhea" id="RHEA:25904"/>
        <dbReference type="ChEBI" id="CHEBI:15377"/>
        <dbReference type="ChEBI" id="CHEBI:17368"/>
        <dbReference type="ChEBI" id="CHEBI:58863"/>
        <dbReference type="ChEBI" id="CHEBI:58864"/>
        <dbReference type="EC" id="3.2.2.26"/>
    </reaction>
</comment>
<dbReference type="GO" id="GO:0016798">
    <property type="term" value="F:hydrolase activity, acting on glycosyl bonds"/>
    <property type="evidence" value="ECO:0007669"/>
    <property type="project" value="UniProtKB-KW"/>
</dbReference>
<dbReference type="Gene3D" id="3.40.50.1580">
    <property type="entry name" value="Nucleoside phosphorylase domain"/>
    <property type="match status" value="1"/>
</dbReference>
<dbReference type="InterPro" id="IPR035994">
    <property type="entry name" value="Nucleoside_phosphorylase_sf"/>
</dbReference>
<dbReference type="PANTHER" id="PTHR46832:SF2">
    <property type="entry name" value="FUTALOSINE HYDROLASE"/>
    <property type="match status" value="1"/>
</dbReference>
<dbReference type="InterPro" id="IPR000845">
    <property type="entry name" value="Nucleoside_phosphorylase_d"/>
</dbReference>
<dbReference type="RefSeq" id="WP_231004763.1">
    <property type="nucleotide sequence ID" value="NZ_JAJNEC010000005.1"/>
</dbReference>
<evidence type="ECO:0000313" key="5">
    <source>
        <dbReference type="Proteomes" id="UP001199816"/>
    </source>
</evidence>
<reference evidence="4 5" key="1">
    <citation type="submission" date="2021-11" db="EMBL/GenBank/DDBJ databases">
        <title>Genomic of Niabella pedocola.</title>
        <authorList>
            <person name="Wu T."/>
        </authorList>
    </citation>
    <scope>NUCLEOTIDE SEQUENCE [LARGE SCALE GENOMIC DNA]</scope>
    <source>
        <strain evidence="4 5">JCM 31011</strain>
    </source>
</reference>
<comment type="pathway">
    <text evidence="1">Quinol/quinone metabolism; menaquinone biosynthesis.</text>
</comment>
<dbReference type="EC" id="3.2.2.26" evidence="1 2"/>
<keyword evidence="5" id="KW-1185">Reference proteome</keyword>
<dbReference type="InterPro" id="IPR019963">
    <property type="entry name" value="FL_hydrolase_MqnB"/>
</dbReference>
<comment type="caution">
    <text evidence="4">The sequence shown here is derived from an EMBL/GenBank/DDBJ whole genome shotgun (WGS) entry which is preliminary data.</text>
</comment>
<keyword evidence="1 4" id="KW-0378">Hydrolase</keyword>
<evidence type="ECO:0000259" key="3">
    <source>
        <dbReference type="Pfam" id="PF01048"/>
    </source>
</evidence>
<keyword evidence="1" id="KW-0474">Menaquinone biosynthesis</keyword>
<evidence type="ECO:0000313" key="4">
    <source>
        <dbReference type="EMBL" id="MCD2423501.1"/>
    </source>
</evidence>